<proteinExistence type="predicted"/>
<name>A0ACB8S1Z7_9AGAM</name>
<gene>
    <name evidence="1" type="ORF">FA95DRAFT_1487709</name>
</gene>
<accession>A0ACB8S1Z7</accession>
<evidence type="ECO:0000313" key="2">
    <source>
        <dbReference type="Proteomes" id="UP000814033"/>
    </source>
</evidence>
<organism evidence="1 2">
    <name type="scientific">Auriscalpium vulgare</name>
    <dbReference type="NCBI Taxonomy" id="40419"/>
    <lineage>
        <taxon>Eukaryota</taxon>
        <taxon>Fungi</taxon>
        <taxon>Dikarya</taxon>
        <taxon>Basidiomycota</taxon>
        <taxon>Agaricomycotina</taxon>
        <taxon>Agaricomycetes</taxon>
        <taxon>Russulales</taxon>
        <taxon>Auriscalpiaceae</taxon>
        <taxon>Auriscalpium</taxon>
    </lineage>
</organism>
<comment type="caution">
    <text evidence="1">The sequence shown here is derived from an EMBL/GenBank/DDBJ whole genome shotgun (WGS) entry which is preliminary data.</text>
</comment>
<protein>
    <submittedName>
        <fullName evidence="1">Uncharacterized protein</fullName>
    </submittedName>
</protein>
<feature type="non-terminal residue" evidence="1">
    <location>
        <position position="1"/>
    </location>
</feature>
<dbReference type="Proteomes" id="UP000814033">
    <property type="component" value="Unassembled WGS sequence"/>
</dbReference>
<evidence type="ECO:0000313" key="1">
    <source>
        <dbReference type="EMBL" id="KAI0050162.1"/>
    </source>
</evidence>
<reference evidence="1" key="2">
    <citation type="journal article" date="2022" name="New Phytol.">
        <title>Evolutionary transition to the ectomycorrhizal habit in the genomes of a hyperdiverse lineage of mushroom-forming fungi.</title>
        <authorList>
            <person name="Looney B."/>
            <person name="Miyauchi S."/>
            <person name="Morin E."/>
            <person name="Drula E."/>
            <person name="Courty P.E."/>
            <person name="Kohler A."/>
            <person name="Kuo A."/>
            <person name="LaButti K."/>
            <person name="Pangilinan J."/>
            <person name="Lipzen A."/>
            <person name="Riley R."/>
            <person name="Andreopoulos W."/>
            <person name="He G."/>
            <person name="Johnson J."/>
            <person name="Nolan M."/>
            <person name="Tritt A."/>
            <person name="Barry K.W."/>
            <person name="Grigoriev I.V."/>
            <person name="Nagy L.G."/>
            <person name="Hibbett D."/>
            <person name="Henrissat B."/>
            <person name="Matheny P.B."/>
            <person name="Labbe J."/>
            <person name="Martin F.M."/>
        </authorList>
    </citation>
    <scope>NUCLEOTIDE SEQUENCE</scope>
    <source>
        <strain evidence="1">FP105234-sp</strain>
    </source>
</reference>
<reference evidence="1" key="1">
    <citation type="submission" date="2021-02" db="EMBL/GenBank/DDBJ databases">
        <authorList>
            <consortium name="DOE Joint Genome Institute"/>
            <person name="Ahrendt S."/>
            <person name="Looney B.P."/>
            <person name="Miyauchi S."/>
            <person name="Morin E."/>
            <person name="Drula E."/>
            <person name="Courty P.E."/>
            <person name="Chicoki N."/>
            <person name="Fauchery L."/>
            <person name="Kohler A."/>
            <person name="Kuo A."/>
            <person name="Labutti K."/>
            <person name="Pangilinan J."/>
            <person name="Lipzen A."/>
            <person name="Riley R."/>
            <person name="Andreopoulos W."/>
            <person name="He G."/>
            <person name="Johnson J."/>
            <person name="Barry K.W."/>
            <person name="Grigoriev I.V."/>
            <person name="Nagy L."/>
            <person name="Hibbett D."/>
            <person name="Henrissat B."/>
            <person name="Matheny P.B."/>
            <person name="Labbe J."/>
            <person name="Martin F."/>
        </authorList>
    </citation>
    <scope>NUCLEOTIDE SEQUENCE</scope>
    <source>
        <strain evidence="1">FP105234-sp</strain>
    </source>
</reference>
<keyword evidence="2" id="KW-1185">Reference proteome</keyword>
<dbReference type="EMBL" id="MU275864">
    <property type="protein sequence ID" value="KAI0050162.1"/>
    <property type="molecule type" value="Genomic_DNA"/>
</dbReference>
<sequence>LTILDLLKANLPNAELAVLSACHTAAVDKDNTPDEGISLASGMQFCGFRGIVGTLWAMDDDVGPIFAEIFYKRILHLERADQPADFIDAAKVLRAVTKEMRRKQIPLHCWVPLVHIEA</sequence>